<feature type="transmembrane region" description="Helical" evidence="2">
    <location>
        <begin position="378"/>
        <end position="397"/>
    </location>
</feature>
<evidence type="ECO:0000313" key="4">
    <source>
        <dbReference type="EMBL" id="GJJ77651.1"/>
    </source>
</evidence>
<feature type="compositionally biased region" description="Low complexity" evidence="1">
    <location>
        <begin position="630"/>
        <end position="647"/>
    </location>
</feature>
<feature type="transmembrane region" description="Helical" evidence="2">
    <location>
        <begin position="176"/>
        <end position="196"/>
    </location>
</feature>
<feature type="region of interest" description="Disordered" evidence="1">
    <location>
        <begin position="435"/>
        <end position="461"/>
    </location>
</feature>
<accession>A0A9P3M0K9</accession>
<feature type="transmembrane region" description="Helical" evidence="2">
    <location>
        <begin position="269"/>
        <end position="292"/>
    </location>
</feature>
<feature type="compositionally biased region" description="Polar residues" evidence="1">
    <location>
        <begin position="718"/>
        <end position="728"/>
    </location>
</feature>
<keyword evidence="5" id="KW-1185">Reference proteome</keyword>
<comment type="caution">
    <text evidence="4">The sequence shown here is derived from an EMBL/GenBank/DDBJ whole genome shotgun (WGS) entry which is preliminary data.</text>
</comment>
<feature type="compositionally biased region" description="Low complexity" evidence="1">
    <location>
        <begin position="686"/>
        <end position="696"/>
    </location>
</feature>
<gene>
    <name evidence="4" type="ORF">EMPS_10010</name>
</gene>
<sequence>MNEPTSTVVATFASALVSATAAIASPYPINTATEPPYTHNTSDTTFPSPTPPTSPNGYGPGMNPALMSPLLCDWIRSAANCRDADFIRVLLIASSALHGFVFLFGLWLLIYRNRGLNGKIVSELFIKVGTGVRPKPMDCIIFFTAIASLIKVGVNAPLIFNVWVDKLWLRIAIEQTYWIFVAIGFSSYFVGLLYAMPVTTREGVFAVYQPETTFDARPLPPIHVLTPTTVQKNFLLIMGALYPAIFGAGAGVASAVFAQMEGQERLARILLLVQYSNWVLILWSMAIMFFYYGLKYTFILRANIIIAEAALKAPKAAFGISNLRSASPARFLFIQLQITGFGGSAVTVLAGTLCLLWVVFRDQILAMQQEQLPHTMAFFWTCAMAAAFFVIMALIAVQSVRNRRRGLHDPSSSFTASALKSSSGQGHSAIKSLYSSQNHHKNSNSSSSSEQHLRSVTDSMEFSSQESYNHSSFDIPDKDSVQALVMATQRIDYDAFAVSHQINKMEIEKPQRDDLLTSPKKPLTMKAHSPQALPPSPSPLSSTFTAGRRGDRTSESGSTGHASILSTGSSTIRPQHQDLRHTVFGSSRSTPRPSSPPPTPSPSTSSFPLTSLRSSPRPNPSPAEDQDARLSYLPYTPPITTSSTPVIPERKKSRLHSDHHPGSPSLGSHFPVDRLPRPDRSAERQSPSVSSNPSNSLQYHVSCKGLSPPPRAKRLPTPANNFNFSNSPEIGDSLPATLPPPQFPTSEPGRNTFMAAPKQAQFSATPRIGGGTRRKSIKETDEQGEREPAWPLPPASS</sequence>
<feature type="chain" id="PRO_5040105193" evidence="3">
    <location>
        <begin position="23"/>
        <end position="797"/>
    </location>
</feature>
<reference evidence="4" key="2">
    <citation type="journal article" date="2022" name="Microbiol. Resour. Announc.">
        <title>Whole-Genome Sequence of Entomortierella parvispora E1425, a Mucoromycotan Fungus Associated with Burkholderiaceae-Related Endosymbiotic Bacteria.</title>
        <authorList>
            <person name="Herlambang A."/>
            <person name="Guo Y."/>
            <person name="Takashima Y."/>
            <person name="Narisawa K."/>
            <person name="Ohta H."/>
            <person name="Nishizawa T."/>
        </authorList>
    </citation>
    <scope>NUCLEOTIDE SEQUENCE</scope>
    <source>
        <strain evidence="4">E1425</strain>
    </source>
</reference>
<feature type="region of interest" description="Disordered" evidence="1">
    <location>
        <begin position="507"/>
        <end position="797"/>
    </location>
</feature>
<dbReference type="AlphaFoldDB" id="A0A9P3M0K9"/>
<evidence type="ECO:0000313" key="5">
    <source>
        <dbReference type="Proteomes" id="UP000827284"/>
    </source>
</evidence>
<evidence type="ECO:0000256" key="2">
    <source>
        <dbReference type="SAM" id="Phobius"/>
    </source>
</evidence>
<reference evidence="4" key="1">
    <citation type="submission" date="2021-11" db="EMBL/GenBank/DDBJ databases">
        <authorList>
            <person name="Herlambang A."/>
            <person name="Guo Y."/>
            <person name="Takashima Y."/>
            <person name="Nishizawa T."/>
        </authorList>
    </citation>
    <scope>NUCLEOTIDE SEQUENCE</scope>
    <source>
        <strain evidence="4">E1425</strain>
    </source>
</reference>
<organism evidence="4 5">
    <name type="scientific">Entomortierella parvispora</name>
    <dbReference type="NCBI Taxonomy" id="205924"/>
    <lineage>
        <taxon>Eukaryota</taxon>
        <taxon>Fungi</taxon>
        <taxon>Fungi incertae sedis</taxon>
        <taxon>Mucoromycota</taxon>
        <taxon>Mortierellomycotina</taxon>
        <taxon>Mortierellomycetes</taxon>
        <taxon>Mortierellales</taxon>
        <taxon>Mortierellaceae</taxon>
        <taxon>Entomortierella</taxon>
    </lineage>
</organism>
<feature type="transmembrane region" description="Helical" evidence="2">
    <location>
        <begin position="234"/>
        <end position="257"/>
    </location>
</feature>
<dbReference type="OrthoDB" id="2131431at2759"/>
<feature type="region of interest" description="Disordered" evidence="1">
    <location>
        <begin position="34"/>
        <end position="59"/>
    </location>
</feature>
<proteinExistence type="predicted"/>
<feature type="signal peptide" evidence="3">
    <location>
        <begin position="1"/>
        <end position="22"/>
    </location>
</feature>
<feature type="compositionally biased region" description="Basic and acidic residues" evidence="1">
    <location>
        <begin position="777"/>
        <end position="788"/>
    </location>
</feature>
<name>A0A9P3M0K9_9FUNG</name>
<dbReference type="EMBL" id="BQFW01000014">
    <property type="protein sequence ID" value="GJJ77651.1"/>
    <property type="molecule type" value="Genomic_DNA"/>
</dbReference>
<protein>
    <submittedName>
        <fullName evidence="4">Uncharacterized protein</fullName>
    </submittedName>
</protein>
<feature type="compositionally biased region" description="Basic and acidic residues" evidence="1">
    <location>
        <begin position="671"/>
        <end position="683"/>
    </location>
</feature>
<keyword evidence="2" id="KW-0812">Transmembrane</keyword>
<dbReference type="Proteomes" id="UP000827284">
    <property type="component" value="Unassembled WGS sequence"/>
</dbReference>
<keyword evidence="2" id="KW-0472">Membrane</keyword>
<evidence type="ECO:0000256" key="1">
    <source>
        <dbReference type="SAM" id="MobiDB-lite"/>
    </source>
</evidence>
<feature type="transmembrane region" description="Helical" evidence="2">
    <location>
        <begin position="140"/>
        <end position="164"/>
    </location>
</feature>
<feature type="transmembrane region" description="Helical" evidence="2">
    <location>
        <begin position="87"/>
        <end position="110"/>
    </location>
</feature>
<feature type="transmembrane region" description="Helical" evidence="2">
    <location>
        <begin position="332"/>
        <end position="358"/>
    </location>
</feature>
<keyword evidence="3" id="KW-0732">Signal</keyword>
<feature type="compositionally biased region" description="Low complexity" evidence="1">
    <location>
        <begin position="602"/>
        <end position="616"/>
    </location>
</feature>
<evidence type="ECO:0000256" key="3">
    <source>
        <dbReference type="SAM" id="SignalP"/>
    </source>
</evidence>
<feature type="compositionally biased region" description="Polar residues" evidence="1">
    <location>
        <begin position="555"/>
        <end position="574"/>
    </location>
</feature>
<keyword evidence="2" id="KW-1133">Transmembrane helix</keyword>